<gene>
    <name evidence="1" type="ordered locus">Tph_c20060</name>
</gene>
<proteinExistence type="predicted"/>
<dbReference type="EMBL" id="CP003732">
    <property type="protein sequence ID" value="AFV12200.1"/>
    <property type="molecule type" value="Genomic_DNA"/>
</dbReference>
<protein>
    <submittedName>
        <fullName evidence="1">Uncharacterized protein</fullName>
    </submittedName>
</protein>
<name>K4LJR6_THEPS</name>
<organism evidence="1 2">
    <name type="scientific">Thermacetogenium phaeum (strain ATCC BAA-254 / DSM 26808 / PB)</name>
    <dbReference type="NCBI Taxonomy" id="1089553"/>
    <lineage>
        <taxon>Bacteria</taxon>
        <taxon>Bacillati</taxon>
        <taxon>Bacillota</taxon>
        <taxon>Clostridia</taxon>
        <taxon>Thermoanaerobacterales</taxon>
        <taxon>Thermoanaerobacteraceae</taxon>
        <taxon>Thermacetogenium</taxon>
    </lineage>
</organism>
<dbReference type="HOGENOM" id="CLU_3030990_0_0_9"/>
<sequence>MNVAGKRDQIYIFFQTHVISFVNNSFTNVSIQLFYDDQKVNIGSISDSSPAVPLA</sequence>
<keyword evidence="2" id="KW-1185">Reference proteome</keyword>
<accession>K4LJR6</accession>
<dbReference type="AlphaFoldDB" id="K4LJR6"/>
<reference evidence="1 2" key="1">
    <citation type="journal article" date="2012" name="BMC Genomics">
        <title>Genome-guided analysis of physiological and morphological traits of the fermentative acetate oxidizer Thermacetogenium phaeum.</title>
        <authorList>
            <person name="Oehler D."/>
            <person name="Poehlein A."/>
            <person name="Leimbach A."/>
            <person name="Muller N."/>
            <person name="Daniel R."/>
            <person name="Gottschalk G."/>
            <person name="Schink B."/>
        </authorList>
    </citation>
    <scope>NUCLEOTIDE SEQUENCE [LARGE SCALE GENOMIC DNA]</scope>
    <source>
        <strain evidence="2">ATCC BAA-254 / DSM 26808 / PB</strain>
    </source>
</reference>
<dbReference type="KEGG" id="tpz:Tph_c20060"/>
<dbReference type="Proteomes" id="UP000000467">
    <property type="component" value="Chromosome"/>
</dbReference>
<evidence type="ECO:0000313" key="1">
    <source>
        <dbReference type="EMBL" id="AFV12200.1"/>
    </source>
</evidence>
<evidence type="ECO:0000313" key="2">
    <source>
        <dbReference type="Proteomes" id="UP000000467"/>
    </source>
</evidence>